<feature type="compositionally biased region" description="Polar residues" evidence="1">
    <location>
        <begin position="27"/>
        <end position="40"/>
    </location>
</feature>
<sequence length="175" mass="18445">SDESDDTSQSGSSEHSCSDSGDKTNLSKDLNISSPVSEPSYSLRETLADNVTVQKENVQDIDIKASIPQIDSSSGYVPDISLKGSNKKSLIASNVCSNPNGNNGVIVLSGSSDSENENVNDAHTPPNERDMPVTDTQPKSDSASTNNSVNGILGKIRIRSLKELGVVVNSPLPEN</sequence>
<dbReference type="AlphaFoldDB" id="A0A1B6KW81"/>
<dbReference type="EMBL" id="GEBQ01024292">
    <property type="protein sequence ID" value="JAT15685.1"/>
    <property type="molecule type" value="Transcribed_RNA"/>
</dbReference>
<name>A0A1B6KW81_9HEMI</name>
<feature type="compositionally biased region" description="Polar residues" evidence="1">
    <location>
        <begin position="109"/>
        <end position="121"/>
    </location>
</feature>
<feature type="non-terminal residue" evidence="2">
    <location>
        <position position="1"/>
    </location>
</feature>
<feature type="compositionally biased region" description="Basic and acidic residues" evidence="1">
    <location>
        <begin position="16"/>
        <end position="26"/>
    </location>
</feature>
<evidence type="ECO:0000313" key="2">
    <source>
        <dbReference type="EMBL" id="JAT15685.1"/>
    </source>
</evidence>
<feature type="non-terminal residue" evidence="2">
    <location>
        <position position="175"/>
    </location>
</feature>
<gene>
    <name evidence="2" type="ORF">g.47223</name>
</gene>
<feature type="region of interest" description="Disordered" evidence="1">
    <location>
        <begin position="1"/>
        <end position="43"/>
    </location>
</feature>
<protein>
    <submittedName>
        <fullName evidence="2">Uncharacterized protein</fullName>
    </submittedName>
</protein>
<feature type="region of interest" description="Disordered" evidence="1">
    <location>
        <begin position="109"/>
        <end position="149"/>
    </location>
</feature>
<accession>A0A1B6KW81</accession>
<organism evidence="2">
    <name type="scientific">Graphocephala atropunctata</name>
    <dbReference type="NCBI Taxonomy" id="36148"/>
    <lineage>
        <taxon>Eukaryota</taxon>
        <taxon>Metazoa</taxon>
        <taxon>Ecdysozoa</taxon>
        <taxon>Arthropoda</taxon>
        <taxon>Hexapoda</taxon>
        <taxon>Insecta</taxon>
        <taxon>Pterygota</taxon>
        <taxon>Neoptera</taxon>
        <taxon>Paraneoptera</taxon>
        <taxon>Hemiptera</taxon>
        <taxon>Auchenorrhyncha</taxon>
        <taxon>Membracoidea</taxon>
        <taxon>Cicadellidae</taxon>
        <taxon>Cicadellinae</taxon>
        <taxon>Cicadellini</taxon>
        <taxon>Graphocephala</taxon>
    </lineage>
</organism>
<evidence type="ECO:0000256" key="1">
    <source>
        <dbReference type="SAM" id="MobiDB-lite"/>
    </source>
</evidence>
<feature type="compositionally biased region" description="Polar residues" evidence="1">
    <location>
        <begin position="134"/>
        <end position="149"/>
    </location>
</feature>
<reference evidence="2" key="1">
    <citation type="submission" date="2015-11" db="EMBL/GenBank/DDBJ databases">
        <title>De novo transcriptome assembly of four potential Pierce s Disease insect vectors from Arizona vineyards.</title>
        <authorList>
            <person name="Tassone E.E."/>
        </authorList>
    </citation>
    <scope>NUCLEOTIDE SEQUENCE</scope>
</reference>
<feature type="region of interest" description="Disordered" evidence="1">
    <location>
        <begin position="56"/>
        <end position="76"/>
    </location>
</feature>
<proteinExistence type="predicted"/>